<evidence type="ECO:0000313" key="2">
    <source>
        <dbReference type="Proteomes" id="UP000306954"/>
    </source>
</evidence>
<comment type="caution">
    <text evidence="1">The sequence shown here is derived from an EMBL/GenBank/DDBJ whole genome shotgun (WGS) entry which is preliminary data.</text>
</comment>
<sequence length="134" mass="15217">MIRGCPNLTQSTIYVVEFPSQITFSSYVSEFLRDKLGVWLEDHADVSVSIVGVTTQAGRYFGQFYDIDNGNSTLQPRGVTSKSNKIMPRFDSPVNKLNRDPDINDANFEDADINVDENRAYFDYLFSDKEAEIL</sequence>
<dbReference type="Proteomes" id="UP000306954">
    <property type="component" value="Unassembled WGS sequence"/>
</dbReference>
<evidence type="ECO:0000313" key="1">
    <source>
        <dbReference type="EMBL" id="TIB14633.1"/>
    </source>
</evidence>
<dbReference type="EMBL" id="SPOF01000010">
    <property type="protein sequence ID" value="TIB14633.1"/>
    <property type="molecule type" value="Genomic_DNA"/>
</dbReference>
<accession>A0A4T0HN34</accession>
<name>A0A4T0HN34_WALIC</name>
<reference evidence="1 2" key="1">
    <citation type="submission" date="2019-03" db="EMBL/GenBank/DDBJ databases">
        <title>Sequencing 23 genomes of Wallemia ichthyophaga.</title>
        <authorList>
            <person name="Gostincar C."/>
        </authorList>
    </citation>
    <scope>NUCLEOTIDE SEQUENCE [LARGE SCALE GENOMIC DNA]</scope>
    <source>
        <strain evidence="1 2">EXF-8621</strain>
    </source>
</reference>
<dbReference type="AlphaFoldDB" id="A0A4T0HN34"/>
<gene>
    <name evidence="1" type="ORF">E3P90_01235</name>
</gene>
<protein>
    <submittedName>
        <fullName evidence="1">Uncharacterized protein</fullName>
    </submittedName>
</protein>
<proteinExistence type="predicted"/>
<organism evidence="1 2">
    <name type="scientific">Wallemia ichthyophaga</name>
    <dbReference type="NCBI Taxonomy" id="245174"/>
    <lineage>
        <taxon>Eukaryota</taxon>
        <taxon>Fungi</taxon>
        <taxon>Dikarya</taxon>
        <taxon>Basidiomycota</taxon>
        <taxon>Wallemiomycotina</taxon>
        <taxon>Wallemiomycetes</taxon>
        <taxon>Wallemiales</taxon>
        <taxon>Wallemiaceae</taxon>
        <taxon>Wallemia</taxon>
    </lineage>
</organism>